<evidence type="ECO:0000313" key="2">
    <source>
        <dbReference type="EMBL" id="CAD9822869.1"/>
    </source>
</evidence>
<evidence type="ECO:0000256" key="1">
    <source>
        <dbReference type="SAM" id="MobiDB-lite"/>
    </source>
</evidence>
<feature type="compositionally biased region" description="Basic and acidic residues" evidence="1">
    <location>
        <begin position="1"/>
        <end position="10"/>
    </location>
</feature>
<dbReference type="AlphaFoldDB" id="A0A7S2UNB9"/>
<sequence>MERHQTRSQREVGGMGPQSRIPARQIMHTNPPSPYRSGLSCMPSGIPPPSPFSFMALNPLLKLKLERAHQRQHHTMLIIHQQRLHENERNREMNLHIQFLARQGNDHLMNRSILTGPSTDIYPEASAKLSGGPHNHLDVYC</sequence>
<dbReference type="EMBL" id="HBHQ01021759">
    <property type="protein sequence ID" value="CAD9822869.1"/>
    <property type="molecule type" value="Transcribed_RNA"/>
</dbReference>
<organism evidence="2">
    <name type="scientific">Attheya septentrionalis</name>
    <dbReference type="NCBI Taxonomy" id="420275"/>
    <lineage>
        <taxon>Eukaryota</taxon>
        <taxon>Sar</taxon>
        <taxon>Stramenopiles</taxon>
        <taxon>Ochrophyta</taxon>
        <taxon>Bacillariophyta</taxon>
        <taxon>Coscinodiscophyceae</taxon>
        <taxon>Chaetocerotophycidae</taxon>
        <taxon>Chaetocerotales</taxon>
        <taxon>Attheyaceae</taxon>
        <taxon>Attheya</taxon>
    </lineage>
</organism>
<protein>
    <submittedName>
        <fullName evidence="2">Uncharacterized protein</fullName>
    </submittedName>
</protein>
<name>A0A7S2UNB9_9STRA</name>
<reference evidence="2" key="1">
    <citation type="submission" date="2021-01" db="EMBL/GenBank/DDBJ databases">
        <authorList>
            <person name="Corre E."/>
            <person name="Pelletier E."/>
            <person name="Niang G."/>
            <person name="Scheremetjew M."/>
            <person name="Finn R."/>
            <person name="Kale V."/>
            <person name="Holt S."/>
            <person name="Cochrane G."/>
            <person name="Meng A."/>
            <person name="Brown T."/>
            <person name="Cohen L."/>
        </authorList>
    </citation>
    <scope>NUCLEOTIDE SEQUENCE</scope>
    <source>
        <strain evidence="2">CCMP2084</strain>
    </source>
</reference>
<accession>A0A7S2UNB9</accession>
<proteinExistence type="predicted"/>
<gene>
    <name evidence="2" type="ORF">ASEP1449_LOCUS14703</name>
</gene>
<feature type="region of interest" description="Disordered" evidence="1">
    <location>
        <begin position="1"/>
        <end position="20"/>
    </location>
</feature>